<dbReference type="OrthoDB" id="7107805at2"/>
<dbReference type="HOGENOM" id="CLU_1473125_0_0_10"/>
<keyword evidence="2" id="KW-1185">Reference proteome</keyword>
<sequence length="183" mass="21565">MTQNKKVRILKVLYFLFALMITSCKSEKCEGFNLKRMPFDLKYYKKPLKYSNGVDTITLYGTVSQFSKESRLSGLSNPTCDPSLSIDYKGKPHIITMSFYFEYYPESDYTKFTLSLNMSRSMPIKIDSAFLSNLKKNEEVVYQKMADNYNNEDSSRTLKKFSMQNMRVTDFEFLDGKRWYLVR</sequence>
<evidence type="ECO:0000313" key="1">
    <source>
        <dbReference type="EMBL" id="AEA43125.1"/>
    </source>
</evidence>
<gene>
    <name evidence="1" type="ordered locus">Fluta_1129</name>
</gene>
<organism evidence="1 2">
    <name type="scientific">Fluviicola taffensis (strain DSM 16823 / NCIMB 13979 / RW262)</name>
    <dbReference type="NCBI Taxonomy" id="755732"/>
    <lineage>
        <taxon>Bacteria</taxon>
        <taxon>Pseudomonadati</taxon>
        <taxon>Bacteroidota</taxon>
        <taxon>Flavobacteriia</taxon>
        <taxon>Flavobacteriales</taxon>
        <taxon>Crocinitomicaceae</taxon>
        <taxon>Fluviicola</taxon>
    </lineage>
</organism>
<dbReference type="AlphaFoldDB" id="F2IAI9"/>
<proteinExistence type="predicted"/>
<dbReference type="KEGG" id="fte:Fluta_1129"/>
<reference evidence="2" key="2">
    <citation type="submission" date="2011-02" db="EMBL/GenBank/DDBJ databases">
        <title>The complete genome of Fluviicola taffensis DSM 16823.</title>
        <authorList>
            <consortium name="US DOE Joint Genome Institute (JGI-PGF)"/>
            <person name="Lucas S."/>
            <person name="Copeland A."/>
            <person name="Lapidus A."/>
            <person name="Bruce D."/>
            <person name="Goodwin L."/>
            <person name="Pitluck S."/>
            <person name="Kyrpides N."/>
            <person name="Mavromatis K."/>
            <person name="Ivanova N."/>
            <person name="Mikhailova N."/>
            <person name="Pagani I."/>
            <person name="Chertkov O."/>
            <person name="Detter J.C."/>
            <person name="Han C."/>
            <person name="Tapia R."/>
            <person name="Land M."/>
            <person name="Hauser L."/>
            <person name="Markowitz V."/>
            <person name="Cheng J.-F."/>
            <person name="Hugenholtz P."/>
            <person name="Woyke T."/>
            <person name="Wu D."/>
            <person name="Tindall B."/>
            <person name="Pomrenke H.G."/>
            <person name="Brambilla E."/>
            <person name="Klenk H.-P."/>
            <person name="Eisen J.A."/>
        </authorList>
    </citation>
    <scope>NUCLEOTIDE SEQUENCE [LARGE SCALE GENOMIC DNA]</scope>
    <source>
        <strain evidence="2">DSM 16823 / RW262 / RW262</strain>
    </source>
</reference>
<evidence type="ECO:0008006" key="3">
    <source>
        <dbReference type="Google" id="ProtNLM"/>
    </source>
</evidence>
<name>F2IAI9_FLUTR</name>
<dbReference type="RefSeq" id="WP_013685897.1">
    <property type="nucleotide sequence ID" value="NC_015321.1"/>
</dbReference>
<protein>
    <recommendedName>
        <fullName evidence="3">Lipoprotein</fullName>
    </recommendedName>
</protein>
<dbReference type="Proteomes" id="UP000007463">
    <property type="component" value="Chromosome"/>
</dbReference>
<accession>F2IAI9</accession>
<dbReference type="EMBL" id="CP002542">
    <property type="protein sequence ID" value="AEA43125.1"/>
    <property type="molecule type" value="Genomic_DNA"/>
</dbReference>
<dbReference type="PROSITE" id="PS51257">
    <property type="entry name" value="PROKAR_LIPOPROTEIN"/>
    <property type="match status" value="1"/>
</dbReference>
<reference evidence="1 2" key="1">
    <citation type="journal article" date="2011" name="Stand. Genomic Sci.">
        <title>Complete genome sequence of the gliding freshwater bacterium Fluviicola taffensis type strain (RW262).</title>
        <authorList>
            <person name="Woyke T."/>
            <person name="Chertkov O."/>
            <person name="Lapidus A."/>
            <person name="Nolan M."/>
            <person name="Lucas S."/>
            <person name="Del Rio T.G."/>
            <person name="Tice H."/>
            <person name="Cheng J.F."/>
            <person name="Tapia R."/>
            <person name="Han C."/>
            <person name="Goodwin L."/>
            <person name="Pitluck S."/>
            <person name="Liolios K."/>
            <person name="Pagani I."/>
            <person name="Ivanova N."/>
            <person name="Huntemann M."/>
            <person name="Mavromatis K."/>
            <person name="Mikhailova N."/>
            <person name="Pati A."/>
            <person name="Chen A."/>
            <person name="Palaniappan K."/>
            <person name="Land M."/>
            <person name="Hauser L."/>
            <person name="Brambilla E.M."/>
            <person name="Rohde M."/>
            <person name="Mwirichia R."/>
            <person name="Sikorski J."/>
            <person name="Tindall B.J."/>
            <person name="Goker M."/>
            <person name="Bristow J."/>
            <person name="Eisen J.A."/>
            <person name="Markowitz V."/>
            <person name="Hugenholtz P."/>
            <person name="Klenk H.P."/>
            <person name="Kyrpides N.C."/>
        </authorList>
    </citation>
    <scope>NUCLEOTIDE SEQUENCE [LARGE SCALE GENOMIC DNA]</scope>
    <source>
        <strain evidence="2">DSM 16823 / RW262 / RW262</strain>
    </source>
</reference>
<evidence type="ECO:0000313" key="2">
    <source>
        <dbReference type="Proteomes" id="UP000007463"/>
    </source>
</evidence>